<name>A0A5C2SP37_9APHY</name>
<evidence type="ECO:0000313" key="3">
    <source>
        <dbReference type="Proteomes" id="UP000313359"/>
    </source>
</evidence>
<feature type="non-terminal residue" evidence="2">
    <location>
        <position position="130"/>
    </location>
</feature>
<dbReference type="OrthoDB" id="937291at2759"/>
<proteinExistence type="predicted"/>
<sequence length="130" mass="14478">MSLAHPKRRYESTSGTTSSTRTCSFPTPSSSSPPEKLALFGAATDWLDGLNKQLDDWDSQSYISGFHQLCVKDKMTELGWPTRDYIAQIARFDPSKGISIVIDSYVCFRKLLTEKEPSGEPQQMLICGHG</sequence>
<evidence type="ECO:0000313" key="2">
    <source>
        <dbReference type="EMBL" id="RPD65573.1"/>
    </source>
</evidence>
<keyword evidence="3" id="KW-1185">Reference proteome</keyword>
<dbReference type="EMBL" id="ML122252">
    <property type="protein sequence ID" value="RPD65573.1"/>
    <property type="molecule type" value="Genomic_DNA"/>
</dbReference>
<accession>A0A5C2SP37</accession>
<dbReference type="Proteomes" id="UP000313359">
    <property type="component" value="Unassembled WGS sequence"/>
</dbReference>
<gene>
    <name evidence="2" type="ORF">L227DRAFT_631152</name>
</gene>
<protein>
    <submittedName>
        <fullName evidence="2">Uncharacterized protein</fullName>
    </submittedName>
</protein>
<dbReference type="InterPro" id="IPR052078">
    <property type="entry name" value="Trehalose_Metab_GTase"/>
</dbReference>
<dbReference type="PANTHER" id="PTHR47779">
    <property type="entry name" value="SYNTHASE (CCG-9), PUTATIVE (AFU_ORTHOLOGUE AFUA_3G12100)-RELATED"/>
    <property type="match status" value="1"/>
</dbReference>
<feature type="region of interest" description="Disordered" evidence="1">
    <location>
        <begin position="1"/>
        <end position="34"/>
    </location>
</feature>
<feature type="compositionally biased region" description="Low complexity" evidence="1">
    <location>
        <begin position="12"/>
        <end position="34"/>
    </location>
</feature>
<reference evidence="2" key="1">
    <citation type="journal article" date="2018" name="Genome Biol. Evol.">
        <title>Genomics and development of Lentinus tigrinus, a white-rot wood-decaying mushroom with dimorphic fruiting bodies.</title>
        <authorList>
            <person name="Wu B."/>
            <person name="Xu Z."/>
            <person name="Knudson A."/>
            <person name="Carlson A."/>
            <person name="Chen N."/>
            <person name="Kovaka S."/>
            <person name="LaButti K."/>
            <person name="Lipzen A."/>
            <person name="Pennachio C."/>
            <person name="Riley R."/>
            <person name="Schakwitz W."/>
            <person name="Umezawa K."/>
            <person name="Ohm R.A."/>
            <person name="Grigoriev I.V."/>
            <person name="Nagy L.G."/>
            <person name="Gibbons J."/>
            <person name="Hibbett D."/>
        </authorList>
    </citation>
    <scope>NUCLEOTIDE SEQUENCE [LARGE SCALE GENOMIC DNA]</scope>
    <source>
        <strain evidence="2">ALCF2SS1-6</strain>
    </source>
</reference>
<dbReference type="PANTHER" id="PTHR47779:SF1">
    <property type="entry name" value="SYNTHASE (CCG-9), PUTATIVE (AFU_ORTHOLOGUE AFUA_3G12100)-RELATED"/>
    <property type="match status" value="1"/>
</dbReference>
<organism evidence="2 3">
    <name type="scientific">Lentinus tigrinus ALCF2SS1-6</name>
    <dbReference type="NCBI Taxonomy" id="1328759"/>
    <lineage>
        <taxon>Eukaryota</taxon>
        <taxon>Fungi</taxon>
        <taxon>Dikarya</taxon>
        <taxon>Basidiomycota</taxon>
        <taxon>Agaricomycotina</taxon>
        <taxon>Agaricomycetes</taxon>
        <taxon>Polyporales</taxon>
        <taxon>Polyporaceae</taxon>
        <taxon>Lentinus</taxon>
    </lineage>
</organism>
<dbReference type="STRING" id="1328759.A0A5C2SP37"/>
<evidence type="ECO:0000256" key="1">
    <source>
        <dbReference type="SAM" id="MobiDB-lite"/>
    </source>
</evidence>
<dbReference type="AlphaFoldDB" id="A0A5C2SP37"/>